<reference evidence="1" key="1">
    <citation type="submission" date="2025-08" db="UniProtKB">
        <authorList>
            <consortium name="Ensembl"/>
        </authorList>
    </citation>
    <scope>IDENTIFICATION</scope>
</reference>
<dbReference type="SUPFAM" id="SSF50249">
    <property type="entry name" value="Nucleic acid-binding proteins"/>
    <property type="match status" value="1"/>
</dbReference>
<evidence type="ECO:0000313" key="2">
    <source>
        <dbReference type="Proteomes" id="UP000694701"/>
    </source>
</evidence>
<dbReference type="PANTHER" id="PTHR21641">
    <property type="entry name" value="TRANSLATION INITIATION FACTOR-RELATED"/>
    <property type="match status" value="1"/>
</dbReference>
<dbReference type="Gene3D" id="2.40.50.140">
    <property type="entry name" value="Nucleic acid-binding proteins"/>
    <property type="match status" value="1"/>
</dbReference>
<name>A0A8C2CH62_CYPCA</name>
<dbReference type="InterPro" id="IPR039294">
    <property type="entry name" value="EIF1AD"/>
</dbReference>
<sequence length="72" mass="8285">MSKATKRKHVVKEVLEDFVTPTEDQHIMRVFGSDGYNLHEAVTGSGERFLVNFVIVDPIKGENREIRDIKEK</sequence>
<dbReference type="Proteomes" id="UP000694701">
    <property type="component" value="Unplaced"/>
</dbReference>
<protein>
    <submittedName>
        <fullName evidence="1">Uncharacterized protein</fullName>
    </submittedName>
</protein>
<dbReference type="GO" id="GO:0005634">
    <property type="term" value="C:nucleus"/>
    <property type="evidence" value="ECO:0007669"/>
    <property type="project" value="TreeGrafter"/>
</dbReference>
<dbReference type="AlphaFoldDB" id="A0A8C2CH62"/>
<dbReference type="PANTHER" id="PTHR21641:SF0">
    <property type="entry name" value="RNA-BINDING PROTEIN EIF1AD-RELATED"/>
    <property type="match status" value="1"/>
</dbReference>
<evidence type="ECO:0000313" key="1">
    <source>
        <dbReference type="Ensembl" id="ENSCCRP00020011911.1"/>
    </source>
</evidence>
<dbReference type="Ensembl" id="ENSCCRT00020013194.1">
    <property type="protein sequence ID" value="ENSCCRP00020011911.1"/>
    <property type="gene ID" value="ENSCCRG00020005971.1"/>
</dbReference>
<organism evidence="1 2">
    <name type="scientific">Cyprinus carpio</name>
    <name type="common">Common carp</name>
    <dbReference type="NCBI Taxonomy" id="7962"/>
    <lineage>
        <taxon>Eukaryota</taxon>
        <taxon>Metazoa</taxon>
        <taxon>Chordata</taxon>
        <taxon>Craniata</taxon>
        <taxon>Vertebrata</taxon>
        <taxon>Euteleostomi</taxon>
        <taxon>Actinopterygii</taxon>
        <taxon>Neopterygii</taxon>
        <taxon>Teleostei</taxon>
        <taxon>Ostariophysi</taxon>
        <taxon>Cypriniformes</taxon>
        <taxon>Cyprinidae</taxon>
        <taxon>Cyprininae</taxon>
        <taxon>Cyprinus</taxon>
    </lineage>
</organism>
<proteinExistence type="predicted"/>
<dbReference type="InterPro" id="IPR012340">
    <property type="entry name" value="NA-bd_OB-fold"/>
</dbReference>
<accession>A0A8C2CH62</accession>